<dbReference type="AlphaFoldDB" id="A0AA97CU34"/>
<dbReference type="EMBL" id="CP128986">
    <property type="protein sequence ID" value="WOC12404.1"/>
    <property type="molecule type" value="Genomic_DNA"/>
</dbReference>
<evidence type="ECO:0000313" key="1">
    <source>
        <dbReference type="EMBL" id="WOC12404.1"/>
    </source>
</evidence>
<dbReference type="RefSeq" id="WP_420041640.1">
    <property type="nucleotide sequence ID" value="NZ_CP128986.1"/>
</dbReference>
<proteinExistence type="predicted"/>
<reference evidence="1" key="1">
    <citation type="submission" date="2023-06" db="EMBL/GenBank/DDBJ databases">
        <title>Gordonia sp. nov. and Pseudochrobactrum sp. nov., two species isolated from the burying beetle Nicrophorus vespilloides.</title>
        <authorList>
            <person name="Poehlein A."/>
            <person name="Guzman J."/>
            <person name="Daniel R."/>
            <person name="Vilcinskas A."/>
        </authorList>
    </citation>
    <scope>NUCLEOTIDE SEQUENCE</scope>
    <source>
        <strain evidence="1">MP11Mi</strain>
    </source>
</reference>
<gene>
    <name evidence="1" type="ORF">MP11Mi_14900</name>
</gene>
<sequence length="167" mass="17988">MSYASRDNIDLDVLDQIDAAFESGGGTVAAFNAETEPGTVVTGPIAGVAMRQSRDFKTGDPAFWPDGKPKNEVVVRVETDHGERAVYIPTWGRAKQALSEAVGEAGLSKISEALRPGNVLSVRFAGKKHAVHSRSGEQYSYRDYEYRVEVANGSDNPFAAQPAAGWK</sequence>
<accession>A0AA97CU34</accession>
<protein>
    <submittedName>
        <fullName evidence="1">Uncharacterized protein</fullName>
    </submittedName>
</protein>
<organism evidence="1">
    <name type="scientific">Gordonia sp. MP11Mi</name>
    <dbReference type="NCBI Taxonomy" id="3022769"/>
    <lineage>
        <taxon>Bacteria</taxon>
        <taxon>Bacillati</taxon>
        <taxon>Actinomycetota</taxon>
        <taxon>Actinomycetes</taxon>
        <taxon>Mycobacteriales</taxon>
        <taxon>Gordoniaceae</taxon>
        <taxon>Gordonia</taxon>
    </lineage>
</organism>
<name>A0AA97CU34_9ACTN</name>